<evidence type="ECO:0000256" key="5">
    <source>
        <dbReference type="ARBA" id="ARBA00005072"/>
    </source>
</evidence>
<keyword evidence="7 17" id="KW-0032">Aminotransferase</keyword>
<proteinExistence type="inferred from homology"/>
<dbReference type="AlphaFoldDB" id="D5HBQ9"/>
<dbReference type="PANTHER" id="PTHR42743">
    <property type="entry name" value="AMINO-ACID AMINOTRANSFERASE"/>
    <property type="match status" value="1"/>
</dbReference>
<dbReference type="InterPro" id="IPR033939">
    <property type="entry name" value="BCAT_family"/>
</dbReference>
<feature type="region of interest" description="Disordered" evidence="18">
    <location>
        <begin position="1"/>
        <end position="228"/>
    </location>
</feature>
<dbReference type="InterPro" id="IPR050571">
    <property type="entry name" value="Class-IV_PLP-Dep_Aminotrnsfr"/>
</dbReference>
<keyword evidence="9 17" id="KW-0808">Transferase</keyword>
<comment type="similarity">
    <text evidence="6 15">Belongs to the class-IV pyridoxal-phosphate-dependent aminotransferase family.</text>
</comment>
<dbReference type="FunFam" id="3.20.10.10:FF:000002">
    <property type="entry name" value="D-alanine aminotransferase"/>
    <property type="match status" value="1"/>
</dbReference>
<comment type="cofactor">
    <cofactor evidence="1 16">
        <name>pyridoxal 5'-phosphate</name>
        <dbReference type="ChEBI" id="CHEBI:597326"/>
    </cofactor>
</comment>
<organism evidence="19 20">
    <name type="scientific">Salinibacter ruber (strain M8)</name>
    <dbReference type="NCBI Taxonomy" id="761659"/>
    <lineage>
        <taxon>Bacteria</taxon>
        <taxon>Pseudomonadati</taxon>
        <taxon>Rhodothermota</taxon>
        <taxon>Rhodothermia</taxon>
        <taxon>Rhodothermales</taxon>
        <taxon>Salinibacteraceae</taxon>
        <taxon>Salinibacter</taxon>
    </lineage>
</organism>
<dbReference type="GO" id="GO:0009098">
    <property type="term" value="P:L-leucine biosynthetic process"/>
    <property type="evidence" value="ECO:0007669"/>
    <property type="project" value="UniProtKB-UniPathway"/>
</dbReference>
<evidence type="ECO:0000256" key="15">
    <source>
        <dbReference type="RuleBase" id="RU004106"/>
    </source>
</evidence>
<dbReference type="Gene3D" id="3.30.470.10">
    <property type="match status" value="1"/>
</dbReference>
<evidence type="ECO:0000256" key="2">
    <source>
        <dbReference type="ARBA" id="ARBA00003109"/>
    </source>
</evidence>
<dbReference type="EC" id="2.6.1.42" evidence="17"/>
<comment type="pathway">
    <text evidence="5 17">Amino-acid biosynthesis; L-leucine biosynthesis; L-leucine from 3-methyl-2-oxobutanoate: step 4/4.</text>
</comment>
<evidence type="ECO:0000256" key="13">
    <source>
        <dbReference type="ARBA" id="ARBA00048798"/>
    </source>
</evidence>
<evidence type="ECO:0000256" key="16">
    <source>
        <dbReference type="RuleBase" id="RU004516"/>
    </source>
</evidence>
<dbReference type="Proteomes" id="UP000000933">
    <property type="component" value="Chromosome"/>
</dbReference>
<evidence type="ECO:0000256" key="9">
    <source>
        <dbReference type="ARBA" id="ARBA00022679"/>
    </source>
</evidence>
<protein>
    <recommendedName>
        <fullName evidence="17">Branched-chain-amino-acid aminotransferase</fullName>
        <shortName evidence="17">BCAT</shortName>
        <ecNumber evidence="17">2.6.1.42</ecNumber>
    </recommendedName>
</protein>
<dbReference type="Gene3D" id="3.20.10.10">
    <property type="entry name" value="D-amino Acid Aminotransferase, subunit A, domain 2"/>
    <property type="match status" value="1"/>
</dbReference>
<dbReference type="GO" id="GO:0009099">
    <property type="term" value="P:L-valine biosynthetic process"/>
    <property type="evidence" value="ECO:0007669"/>
    <property type="project" value="UniProtKB-UniPathway"/>
</dbReference>
<evidence type="ECO:0000256" key="11">
    <source>
        <dbReference type="ARBA" id="ARBA00023304"/>
    </source>
</evidence>
<dbReference type="GO" id="GO:0009097">
    <property type="term" value="P:isoleucine biosynthetic process"/>
    <property type="evidence" value="ECO:0007669"/>
    <property type="project" value="UniProtKB-UniPathway"/>
</dbReference>
<feature type="compositionally biased region" description="Basic residues" evidence="18">
    <location>
        <begin position="21"/>
        <end position="31"/>
    </location>
</feature>
<dbReference type="EMBL" id="FP565814">
    <property type="protein sequence ID" value="CBH25464.1"/>
    <property type="molecule type" value="Genomic_DNA"/>
</dbReference>
<evidence type="ECO:0000256" key="12">
    <source>
        <dbReference type="ARBA" id="ARBA00048212"/>
    </source>
</evidence>
<dbReference type="InterPro" id="IPR018300">
    <property type="entry name" value="Aminotrans_IV_CS"/>
</dbReference>
<name>D5HBQ9_SALRM</name>
<sequence length="566" mass="62027">MGRRGGGRQQCLDRRDEGQRPGRRGHRRRRAAAGLRGRLPVRHRLRGDEAAGRRRVSGRRLQRPPGGTAAPRGADCRRRGGLRGGVSHSGGRRAGRPAPAGTGGQPVRLLPHGAPLGGRLHRPRPLPGDSVPRPAGARHAGRDLRLDDRDADSGSRGRAPGRGGPRLVPARHRALQNYGHPLGHREGVRQDPLDHRPHGRDDTPACPPASRAGRPGPHRRPSAQPRGLNLCPRASFFSRFVTLSPDLSPPHAAMEPDIWYNGEFIDHEDAEIHVLSHVIHYGSSVFEGIRCYDTDQGSAVFRLEEHMQRLVDSAKVYRMDIPFDLDELVEAVVDTIERSGLRGCYIRPVVLRGEGPMGVNPLDNPVETFIAVWEWGEYLGEEALEKGVDVEVASWNRMAPNTFPAMAKAGGNYLNASLVKMNAIKNDKMEGIMLSTDGYVAEGSGENLFVVKNDMLYTAPTGLSILPGITRASIIALAEERGYEVEEKKIPREALYTADELFFTGTAAEVTPIRTVDDYTIGSGSRGPVTKEMQDAFFEVVEKGHDPHDWLTFVDVPAADEPEMTA</sequence>
<keyword evidence="10 16" id="KW-0663">Pyridoxal phosphate</keyword>
<dbReference type="GO" id="GO:0052656">
    <property type="term" value="F:L-isoleucine-2-oxoglutarate transaminase activity"/>
    <property type="evidence" value="ECO:0007669"/>
    <property type="project" value="RHEA"/>
</dbReference>
<feature type="compositionally biased region" description="Basic residues" evidence="18">
    <location>
        <begin position="53"/>
        <end position="62"/>
    </location>
</feature>
<dbReference type="PANTHER" id="PTHR42743:SF11">
    <property type="entry name" value="AMINODEOXYCHORISMATE LYASE"/>
    <property type="match status" value="1"/>
</dbReference>
<feature type="compositionally biased region" description="Basic and acidic residues" evidence="18">
    <location>
        <begin position="183"/>
        <end position="203"/>
    </location>
</feature>
<keyword evidence="8 17" id="KW-0028">Amino-acid biosynthesis</keyword>
<dbReference type="SUPFAM" id="SSF56752">
    <property type="entry name" value="D-aminoacid aminotransferase-like PLP-dependent enzymes"/>
    <property type="match status" value="1"/>
</dbReference>
<reference evidence="20" key="2">
    <citation type="submission" date="2010-04" db="EMBL/GenBank/DDBJ databases">
        <title>Genome sequence of Salinibacter ruber M8.</title>
        <authorList>
            <consortium name="Genoscope"/>
        </authorList>
    </citation>
    <scope>NUCLEOTIDE SEQUENCE [LARGE SCALE GENOMIC DNA]</scope>
    <source>
        <strain evidence="20">M8</strain>
    </source>
</reference>
<evidence type="ECO:0000256" key="6">
    <source>
        <dbReference type="ARBA" id="ARBA00009320"/>
    </source>
</evidence>
<dbReference type="Pfam" id="PF01063">
    <property type="entry name" value="Aminotran_4"/>
    <property type="match status" value="1"/>
</dbReference>
<evidence type="ECO:0000256" key="4">
    <source>
        <dbReference type="ARBA" id="ARBA00004931"/>
    </source>
</evidence>
<dbReference type="PATRIC" id="fig|761659.10.peg.2768"/>
<dbReference type="CDD" id="cd01557">
    <property type="entry name" value="BCAT_beta_family"/>
    <property type="match status" value="1"/>
</dbReference>
<dbReference type="NCBIfam" id="TIGR01122">
    <property type="entry name" value="ilvE_I"/>
    <property type="match status" value="1"/>
</dbReference>
<evidence type="ECO:0000256" key="8">
    <source>
        <dbReference type="ARBA" id="ARBA00022605"/>
    </source>
</evidence>
<dbReference type="UniPathway" id="UPA00048">
    <property type="reaction ID" value="UER00073"/>
</dbReference>
<evidence type="ECO:0000256" key="1">
    <source>
        <dbReference type="ARBA" id="ARBA00001933"/>
    </source>
</evidence>
<dbReference type="UniPathway" id="UPA00047">
    <property type="reaction ID" value="UER00058"/>
</dbReference>
<dbReference type="NCBIfam" id="NF005146">
    <property type="entry name" value="PRK06606.1"/>
    <property type="match status" value="1"/>
</dbReference>
<evidence type="ECO:0000256" key="18">
    <source>
        <dbReference type="SAM" id="MobiDB-lite"/>
    </source>
</evidence>
<dbReference type="GO" id="GO:0052655">
    <property type="term" value="F:L-valine-2-oxoglutarate transaminase activity"/>
    <property type="evidence" value="ECO:0007669"/>
    <property type="project" value="RHEA"/>
</dbReference>
<comment type="catalytic activity">
    <reaction evidence="14 17">
        <text>L-leucine + 2-oxoglutarate = 4-methyl-2-oxopentanoate + L-glutamate</text>
        <dbReference type="Rhea" id="RHEA:18321"/>
        <dbReference type="ChEBI" id="CHEBI:16810"/>
        <dbReference type="ChEBI" id="CHEBI:17865"/>
        <dbReference type="ChEBI" id="CHEBI:29985"/>
        <dbReference type="ChEBI" id="CHEBI:57427"/>
        <dbReference type="EC" id="2.6.1.42"/>
    </reaction>
</comment>
<reference evidence="19 20" key="1">
    <citation type="journal article" date="2010" name="ISME J.">
        <title>Fine-scale evolution: genomic, phenotypic and ecological differentiation in two coexisting Salinibacter ruber strains.</title>
        <authorList>
            <person name="Pena A."/>
            <person name="Teeling H."/>
            <person name="Huerta-Cepas J."/>
            <person name="Santos F."/>
            <person name="Yarza P."/>
            <person name="Brito-Echeverria J."/>
            <person name="Lucio M."/>
            <person name="Schmitt-Kopplin P."/>
            <person name="Meseguer I."/>
            <person name="Schenowitz C."/>
            <person name="Dossat C."/>
            <person name="Barbe V."/>
            <person name="Dopazo J."/>
            <person name="Rossello-Mora R."/>
            <person name="Schuler M."/>
            <person name="Glockner F.O."/>
            <person name="Amann R."/>
            <person name="Gabaldon T."/>
            <person name="Anton J."/>
        </authorList>
    </citation>
    <scope>NUCLEOTIDE SEQUENCE [LARGE SCALE GENOMIC DNA]</scope>
    <source>
        <strain evidence="19 20">M8</strain>
    </source>
</reference>
<comment type="pathway">
    <text evidence="3 17">Amino-acid biosynthesis; L-isoleucine biosynthesis; L-isoleucine from 2-oxobutanoate: step 4/4.</text>
</comment>
<evidence type="ECO:0000256" key="7">
    <source>
        <dbReference type="ARBA" id="ARBA00022576"/>
    </source>
</evidence>
<comment type="catalytic activity">
    <reaction evidence="13 17">
        <text>L-isoleucine + 2-oxoglutarate = (S)-3-methyl-2-oxopentanoate + L-glutamate</text>
        <dbReference type="Rhea" id="RHEA:24801"/>
        <dbReference type="ChEBI" id="CHEBI:16810"/>
        <dbReference type="ChEBI" id="CHEBI:29985"/>
        <dbReference type="ChEBI" id="CHEBI:35146"/>
        <dbReference type="ChEBI" id="CHEBI:58045"/>
        <dbReference type="EC" id="2.6.1.42"/>
    </reaction>
</comment>
<dbReference type="InterPro" id="IPR005785">
    <property type="entry name" value="B_amino_transI"/>
</dbReference>
<comment type="pathway">
    <text evidence="4 17">Amino-acid biosynthesis; L-valine biosynthesis; L-valine from pyruvate: step 4/4.</text>
</comment>
<dbReference type="InterPro" id="IPR036038">
    <property type="entry name" value="Aminotransferase-like"/>
</dbReference>
<dbReference type="InterPro" id="IPR043131">
    <property type="entry name" value="BCAT-like_N"/>
</dbReference>
<evidence type="ECO:0000256" key="10">
    <source>
        <dbReference type="ARBA" id="ARBA00022898"/>
    </source>
</evidence>
<accession>D5HBQ9</accession>
<comment type="catalytic activity">
    <reaction evidence="12 17">
        <text>L-valine + 2-oxoglutarate = 3-methyl-2-oxobutanoate + L-glutamate</text>
        <dbReference type="Rhea" id="RHEA:24813"/>
        <dbReference type="ChEBI" id="CHEBI:11851"/>
        <dbReference type="ChEBI" id="CHEBI:16810"/>
        <dbReference type="ChEBI" id="CHEBI:29985"/>
        <dbReference type="ChEBI" id="CHEBI:57762"/>
        <dbReference type="EC" id="2.6.1.42"/>
    </reaction>
</comment>
<evidence type="ECO:0000256" key="17">
    <source>
        <dbReference type="RuleBase" id="RU364094"/>
    </source>
</evidence>
<gene>
    <name evidence="17 19" type="primary">ilvE</name>
    <name evidence="19" type="ordered locus">SRM_02543</name>
</gene>
<evidence type="ECO:0000313" key="19">
    <source>
        <dbReference type="EMBL" id="CBH25464.1"/>
    </source>
</evidence>
<evidence type="ECO:0000256" key="14">
    <source>
        <dbReference type="ARBA" id="ARBA00049229"/>
    </source>
</evidence>
<dbReference type="KEGG" id="srm:SRM_02543"/>
<comment type="function">
    <text evidence="2 17">Acts on leucine, isoleucine and valine.</text>
</comment>
<dbReference type="PROSITE" id="PS00770">
    <property type="entry name" value="AA_TRANSFER_CLASS_4"/>
    <property type="match status" value="1"/>
</dbReference>
<dbReference type="UniPathway" id="UPA00049">
    <property type="reaction ID" value="UER00062"/>
</dbReference>
<keyword evidence="11 17" id="KW-0100">Branched-chain amino acid biosynthesis</keyword>
<dbReference type="GO" id="GO:0005829">
    <property type="term" value="C:cytosol"/>
    <property type="evidence" value="ECO:0007669"/>
    <property type="project" value="TreeGrafter"/>
</dbReference>
<dbReference type="HOGENOM" id="CLU_481356_0_0_10"/>
<evidence type="ECO:0000256" key="3">
    <source>
        <dbReference type="ARBA" id="ARBA00004824"/>
    </source>
</evidence>
<dbReference type="InterPro" id="IPR043132">
    <property type="entry name" value="BCAT-like_C"/>
</dbReference>
<feature type="compositionally biased region" description="Basic and acidic residues" evidence="18">
    <location>
        <begin position="11"/>
        <end position="20"/>
    </location>
</feature>
<dbReference type="GO" id="GO:0052654">
    <property type="term" value="F:L-leucine-2-oxoglutarate transaminase activity"/>
    <property type="evidence" value="ECO:0007669"/>
    <property type="project" value="RHEA"/>
</dbReference>
<evidence type="ECO:0000313" key="20">
    <source>
        <dbReference type="Proteomes" id="UP000000933"/>
    </source>
</evidence>
<dbReference type="InterPro" id="IPR001544">
    <property type="entry name" value="Aminotrans_IV"/>
</dbReference>
<feature type="compositionally biased region" description="Basic and acidic residues" evidence="18">
    <location>
        <begin position="140"/>
        <end position="155"/>
    </location>
</feature>